<sequence length="26" mass="2924">MQRVFSPKINEPCLWSETSHPAPVGL</sequence>
<dbReference type="Proteomes" id="UP000012960">
    <property type="component" value="Unplaced"/>
</dbReference>
<dbReference type="EnsemblPlants" id="Ma11_t16490.1">
    <property type="protein sequence ID" value="Ma11_p16490.1"/>
    <property type="gene ID" value="Ma11_g16490"/>
</dbReference>
<organism evidence="1 2">
    <name type="scientific">Musa acuminata subsp. malaccensis</name>
    <name type="common">Wild banana</name>
    <name type="synonym">Musa malaccensis</name>
    <dbReference type="NCBI Taxonomy" id="214687"/>
    <lineage>
        <taxon>Eukaryota</taxon>
        <taxon>Viridiplantae</taxon>
        <taxon>Streptophyta</taxon>
        <taxon>Embryophyta</taxon>
        <taxon>Tracheophyta</taxon>
        <taxon>Spermatophyta</taxon>
        <taxon>Magnoliopsida</taxon>
        <taxon>Liliopsida</taxon>
        <taxon>Zingiberales</taxon>
        <taxon>Musaceae</taxon>
        <taxon>Musa</taxon>
    </lineage>
</organism>
<dbReference type="InParanoid" id="A0A804L8J6"/>
<protein>
    <submittedName>
        <fullName evidence="1">Uncharacterized protein</fullName>
    </submittedName>
</protein>
<evidence type="ECO:0000313" key="2">
    <source>
        <dbReference type="Proteomes" id="UP000012960"/>
    </source>
</evidence>
<dbReference type="AlphaFoldDB" id="A0A804L8J6"/>
<reference evidence="1" key="1">
    <citation type="submission" date="2021-05" db="UniProtKB">
        <authorList>
            <consortium name="EnsemblPlants"/>
        </authorList>
    </citation>
    <scope>IDENTIFICATION</scope>
    <source>
        <strain evidence="1">subsp. malaccensis</strain>
    </source>
</reference>
<dbReference type="Gramene" id="Ma11_t16490.1">
    <property type="protein sequence ID" value="Ma11_p16490.1"/>
    <property type="gene ID" value="Ma11_g16490"/>
</dbReference>
<name>A0A804L8J6_MUSAM</name>
<proteinExistence type="predicted"/>
<keyword evidence="2" id="KW-1185">Reference proteome</keyword>
<evidence type="ECO:0000313" key="1">
    <source>
        <dbReference type="EnsemblPlants" id="Ma11_p16490.1"/>
    </source>
</evidence>
<accession>A0A804L8J6</accession>